<dbReference type="EMBL" id="CP104144">
    <property type="protein sequence ID" value="UWU17532.1"/>
    <property type="molecule type" value="Genomic_DNA"/>
</dbReference>
<keyword evidence="3" id="KW-1185">Reference proteome</keyword>
<dbReference type="RefSeq" id="WP_156915367.1">
    <property type="nucleotide sequence ID" value="NZ_CP104144.1"/>
</dbReference>
<protein>
    <submittedName>
        <fullName evidence="2">Uncharacterized protein</fullName>
    </submittedName>
</protein>
<accession>A0ABY5XUA0</accession>
<gene>
    <name evidence="2" type="ORF">N2599_32890</name>
</gene>
<evidence type="ECO:0000313" key="2">
    <source>
        <dbReference type="EMBL" id="UWU17532.1"/>
    </source>
</evidence>
<sequence>MMRKQGPPLVVGSVLDEFVAAELRGHAANRQKERYAGESGGGNIYNSLAPGEME</sequence>
<keyword evidence="2" id="KW-0614">Plasmid</keyword>
<organism evidence="2 3">
    <name type="scientific">Rhizobium sullae</name>
    <name type="common">Rhizobium hedysari</name>
    <dbReference type="NCBI Taxonomy" id="50338"/>
    <lineage>
        <taxon>Bacteria</taxon>
        <taxon>Pseudomonadati</taxon>
        <taxon>Pseudomonadota</taxon>
        <taxon>Alphaproteobacteria</taxon>
        <taxon>Hyphomicrobiales</taxon>
        <taxon>Rhizobiaceae</taxon>
        <taxon>Rhizobium/Agrobacterium group</taxon>
        <taxon>Rhizobium</taxon>
    </lineage>
</organism>
<dbReference type="Proteomes" id="UP001060123">
    <property type="component" value="Plasmid pWSM1592_1"/>
</dbReference>
<evidence type="ECO:0000313" key="3">
    <source>
        <dbReference type="Proteomes" id="UP001060123"/>
    </source>
</evidence>
<reference evidence="2" key="1">
    <citation type="submission" date="2022-09" db="EMBL/GenBank/DDBJ databases">
        <title>Australian commercial rhizobial inoculants.</title>
        <authorList>
            <person name="Kohlmeier M.G."/>
            <person name="O'Hara G.W."/>
            <person name="Colombi E."/>
            <person name="Ramsay J.P."/>
            <person name="Terpolilli J."/>
        </authorList>
    </citation>
    <scope>NUCLEOTIDE SEQUENCE</scope>
    <source>
        <strain evidence="2">WSM1592</strain>
        <plasmid evidence="2">pWSM1592_1</plasmid>
    </source>
</reference>
<proteinExistence type="predicted"/>
<feature type="region of interest" description="Disordered" evidence="1">
    <location>
        <begin position="34"/>
        <end position="54"/>
    </location>
</feature>
<evidence type="ECO:0000256" key="1">
    <source>
        <dbReference type="SAM" id="MobiDB-lite"/>
    </source>
</evidence>
<geneLocation type="plasmid" evidence="2 3">
    <name>pWSM1592_1</name>
</geneLocation>
<name>A0ABY5XUA0_RHISU</name>